<comment type="caution">
    <text evidence="2">The sequence shown here is derived from an EMBL/GenBank/DDBJ whole genome shotgun (WGS) entry which is preliminary data.</text>
</comment>
<feature type="transmembrane region" description="Helical" evidence="1">
    <location>
        <begin position="249"/>
        <end position="267"/>
    </location>
</feature>
<keyword evidence="1" id="KW-0472">Membrane</keyword>
<sequence length="268" mass="31302">MTNIDTLVHSLIGQIDTKSKAVINNFLYFTVFMLLSIYGVLFFYELTEIEIIPFLYLSIIWFIFWQNSEFRGKLFLFIASVFGYIHELIGVHFEYFIYLGGVIGGVPIWILPGYGAIFWSSYNLWRTFEENYSNRHWFNQTNFVILIAFLLLILVDYLYFDLSANLLPIIAKFGLAVLLFKSIRGYRLVAFVGFFTVLTEFSGETIGTWYHPEFSFFSLMAGYIFLLWICLTLNDLFKHKKDWGKIEAFAAISLSIFYIFSMLGFVAV</sequence>
<gene>
    <name evidence="2" type="ORF">D5R95_01800</name>
</gene>
<feature type="transmembrane region" description="Helical" evidence="1">
    <location>
        <begin position="72"/>
        <end position="89"/>
    </location>
</feature>
<organism evidence="2 3">
    <name type="scientific">Methanosalsum natronophilum</name>
    <dbReference type="NCBI Taxonomy" id="768733"/>
    <lineage>
        <taxon>Archaea</taxon>
        <taxon>Methanobacteriati</taxon>
        <taxon>Methanobacteriota</taxon>
        <taxon>Stenosarchaea group</taxon>
        <taxon>Methanomicrobia</taxon>
        <taxon>Methanosarcinales</taxon>
        <taxon>Methanosarcinaceae</taxon>
        <taxon>Methanosalsum</taxon>
    </lineage>
</organism>
<feature type="transmembrane region" description="Helical" evidence="1">
    <location>
        <begin position="49"/>
        <end position="65"/>
    </location>
</feature>
<feature type="transmembrane region" description="Helical" evidence="1">
    <location>
        <begin position="216"/>
        <end position="237"/>
    </location>
</feature>
<accession>A0A3R7X7M9</accession>
<feature type="transmembrane region" description="Helical" evidence="1">
    <location>
        <begin position="143"/>
        <end position="160"/>
    </location>
</feature>
<feature type="transmembrane region" description="Helical" evidence="1">
    <location>
        <begin position="95"/>
        <end position="122"/>
    </location>
</feature>
<feature type="transmembrane region" description="Helical" evidence="1">
    <location>
        <begin position="166"/>
        <end position="183"/>
    </location>
</feature>
<dbReference type="AlphaFoldDB" id="A0A3R7X7M9"/>
<reference evidence="2 3" key="1">
    <citation type="submission" date="2018-08" db="EMBL/GenBank/DDBJ databases">
        <title>The metabolism and importance of syntrophic acetate oxidation coupled to methane or sulfide production in haloalkaline environments.</title>
        <authorList>
            <person name="Timmers P.H.A."/>
            <person name="Vavourakis C.D."/>
            <person name="Sorokin D.Y."/>
            <person name="Sinninghe Damste J.S."/>
            <person name="Muyzer G."/>
            <person name="Stams A.J.M."/>
            <person name="Plugge C.M."/>
        </authorList>
    </citation>
    <scope>NUCLEOTIDE SEQUENCE [LARGE SCALE GENOMIC DNA]</scope>
    <source>
        <strain evidence="2">MSAO_Arc3</strain>
    </source>
</reference>
<dbReference type="EMBL" id="QZAB01000121">
    <property type="protein sequence ID" value="RQD90358.1"/>
    <property type="molecule type" value="Genomic_DNA"/>
</dbReference>
<dbReference type="Proteomes" id="UP000284763">
    <property type="component" value="Unassembled WGS sequence"/>
</dbReference>
<evidence type="ECO:0000256" key="1">
    <source>
        <dbReference type="SAM" id="Phobius"/>
    </source>
</evidence>
<evidence type="ECO:0000313" key="2">
    <source>
        <dbReference type="EMBL" id="RQD90358.1"/>
    </source>
</evidence>
<keyword evidence="1" id="KW-1133">Transmembrane helix</keyword>
<feature type="transmembrane region" description="Helical" evidence="1">
    <location>
        <begin position="21"/>
        <end position="43"/>
    </location>
</feature>
<feature type="transmembrane region" description="Helical" evidence="1">
    <location>
        <begin position="188"/>
        <end position="210"/>
    </location>
</feature>
<keyword evidence="1" id="KW-0812">Transmembrane</keyword>
<protein>
    <submittedName>
        <fullName evidence="2">Uncharacterized protein</fullName>
    </submittedName>
</protein>
<name>A0A3R7X7M9_9EURY</name>
<proteinExistence type="predicted"/>
<evidence type="ECO:0000313" key="3">
    <source>
        <dbReference type="Proteomes" id="UP000284763"/>
    </source>
</evidence>